<keyword evidence="2 3" id="KW-0808">Transferase</keyword>
<dbReference type="CDD" id="cd03784">
    <property type="entry name" value="GT1_Gtf-like"/>
    <property type="match status" value="1"/>
</dbReference>
<dbReference type="PANTHER" id="PTHR11926">
    <property type="entry name" value="GLUCOSYL/GLUCURONOSYL TRANSFERASES"/>
    <property type="match status" value="1"/>
</dbReference>
<proteinExistence type="inferred from homology"/>
<dbReference type="SUPFAM" id="SSF53756">
    <property type="entry name" value="UDP-Glycosyltransferase/glycogen phosphorylase"/>
    <property type="match status" value="1"/>
</dbReference>
<dbReference type="EMBL" id="JN088390">
    <property type="protein sequence ID" value="AFJ53017.1"/>
    <property type="molecule type" value="Genomic_DNA"/>
</dbReference>
<reference evidence="3" key="1">
    <citation type="journal article" date="2012" name="BMC Genomics">
        <title>Phylogenomic analysis of UDP glycosyltransferase 1 multigene family in Linum usitatissimum identified genes with varied expression patterns.</title>
        <authorList>
            <person name="Barvkar V.T."/>
            <person name="Pardeshi V.C."/>
            <person name="Kale S.M."/>
            <person name="Kadoo N.Y."/>
            <person name="Gupta V.S."/>
        </authorList>
    </citation>
    <scope>NUCLEOTIDE SEQUENCE</scope>
</reference>
<dbReference type="Gene3D" id="3.40.50.2000">
    <property type="entry name" value="Glycogen Phosphorylase B"/>
    <property type="match status" value="2"/>
</dbReference>
<dbReference type="AlphaFoldDB" id="I2BHC1"/>
<comment type="similarity">
    <text evidence="1">Belongs to the UDP-glycosyltransferase family.</text>
</comment>
<sequence length="449" mass="49888">MKTKAVCHLVAMPFPGRGHINPMMNLCKLLSSRRADLLITFVITEEWSGYIGSEPKPEIVQFRTIPNGIIPPERLKAADFLGFYEAVMTKMESPFEQLLDQLQPPVTAIIGDIEVRWAIGVGTRRNIPVAAFWTMSASFFSMLYHLDVSAKAHNSSPEDLIDCGDLLPGISTSRVSELKKLFQKNDLRVLQLAIECVSKVTKAQYLLFTSIHELEVETMDSLSQTFPFPVYPIGPAIPYLELLQNPTSSSIHQWLNNQPTRSVLYISLGSFLSVSSTQMDEILSGLRSSGVRFLWVARGEATRLSQKMMSGGDQNGMVVAWCDQLKVLSHCSVGGFWSHCGWNSTLESFFSGVPMLTFPLFLDQDSNSKLIVEELGVGWELAKGDYDENIRAEEIAEIVQKFMNVESEEVGRMRRRAREVGDICNGVTKDGGSSVSNLDAFITGISQAV</sequence>
<name>I2BHC1_LINUS</name>
<dbReference type="Pfam" id="PF00201">
    <property type="entry name" value="UDPGT"/>
    <property type="match status" value="1"/>
</dbReference>
<evidence type="ECO:0000313" key="3">
    <source>
        <dbReference type="EMBL" id="AFJ53017.1"/>
    </source>
</evidence>
<evidence type="ECO:0000256" key="2">
    <source>
        <dbReference type="ARBA" id="ARBA00022679"/>
    </source>
</evidence>
<dbReference type="PANTHER" id="PTHR11926:SF774">
    <property type="entry name" value="UDP-GLYCOSYLTRANSFERASE 85A1-RELATED"/>
    <property type="match status" value="1"/>
</dbReference>
<evidence type="ECO:0000256" key="1">
    <source>
        <dbReference type="ARBA" id="ARBA00009995"/>
    </source>
</evidence>
<organism evidence="3">
    <name type="scientific">Linum usitatissimum</name>
    <name type="common">Flax</name>
    <name type="synonym">Linum humile</name>
    <dbReference type="NCBI Taxonomy" id="4006"/>
    <lineage>
        <taxon>Eukaryota</taxon>
        <taxon>Viridiplantae</taxon>
        <taxon>Streptophyta</taxon>
        <taxon>Embryophyta</taxon>
        <taxon>Tracheophyta</taxon>
        <taxon>Spermatophyta</taxon>
        <taxon>Magnoliopsida</taxon>
        <taxon>eudicotyledons</taxon>
        <taxon>Gunneridae</taxon>
        <taxon>Pentapetalae</taxon>
        <taxon>rosids</taxon>
        <taxon>fabids</taxon>
        <taxon>Malpighiales</taxon>
        <taxon>Linaceae</taxon>
        <taxon>Linum</taxon>
    </lineage>
</organism>
<accession>I2BHC1</accession>
<gene>
    <name evidence="3" type="primary">UGT87H1</name>
</gene>
<dbReference type="InterPro" id="IPR002213">
    <property type="entry name" value="UDP_glucos_trans"/>
</dbReference>
<protein>
    <submittedName>
        <fullName evidence="3">UDP-glycosyltransferase 1</fullName>
    </submittedName>
</protein>
<dbReference type="GO" id="GO:0080044">
    <property type="term" value="F:quercetin 7-O-glucosyltransferase activity"/>
    <property type="evidence" value="ECO:0007669"/>
    <property type="project" value="TreeGrafter"/>
</dbReference>
<dbReference type="FunFam" id="3.40.50.2000:FF:000138">
    <property type="entry name" value="Glycosyltransferase"/>
    <property type="match status" value="1"/>
</dbReference>
<dbReference type="GO" id="GO:0080043">
    <property type="term" value="F:quercetin 3-O-glucosyltransferase activity"/>
    <property type="evidence" value="ECO:0007669"/>
    <property type="project" value="TreeGrafter"/>
</dbReference>